<keyword evidence="5 12" id="KW-0808">Transferase</keyword>
<evidence type="ECO:0000313" key="13">
    <source>
        <dbReference type="EMBL" id="SDC00518.1"/>
    </source>
</evidence>
<gene>
    <name evidence="13" type="ORF">SAMN05421734_103326</name>
</gene>
<dbReference type="InterPro" id="IPR008949">
    <property type="entry name" value="Isoprenoid_synthase_dom_sf"/>
</dbReference>
<dbReference type="PANTHER" id="PTHR43281:SF1">
    <property type="entry name" value="FARNESYL DIPHOSPHATE SYNTHASE"/>
    <property type="match status" value="1"/>
</dbReference>
<organism evidence="13 14">
    <name type="scientific">Pelagirhabdus alkalitolerans</name>
    <dbReference type="NCBI Taxonomy" id="1612202"/>
    <lineage>
        <taxon>Bacteria</taxon>
        <taxon>Bacillati</taxon>
        <taxon>Bacillota</taxon>
        <taxon>Bacilli</taxon>
        <taxon>Bacillales</taxon>
        <taxon>Bacillaceae</taxon>
        <taxon>Pelagirhabdus</taxon>
    </lineage>
</organism>
<keyword evidence="8" id="KW-0414">Isoprene biosynthesis</keyword>
<evidence type="ECO:0000256" key="5">
    <source>
        <dbReference type="ARBA" id="ARBA00022679"/>
    </source>
</evidence>
<dbReference type="STRING" id="1612202.SAMN05421734_103326"/>
<evidence type="ECO:0000256" key="9">
    <source>
        <dbReference type="ARBA" id="ARBA00032380"/>
    </source>
</evidence>
<keyword evidence="7" id="KW-0460">Magnesium</keyword>
<dbReference type="EMBL" id="FMYI01000003">
    <property type="protein sequence ID" value="SDC00518.1"/>
    <property type="molecule type" value="Genomic_DNA"/>
</dbReference>
<dbReference type="PANTHER" id="PTHR43281">
    <property type="entry name" value="FARNESYL DIPHOSPHATE SYNTHASE"/>
    <property type="match status" value="1"/>
</dbReference>
<dbReference type="Proteomes" id="UP000242949">
    <property type="component" value="Unassembled WGS sequence"/>
</dbReference>
<evidence type="ECO:0000256" key="6">
    <source>
        <dbReference type="ARBA" id="ARBA00022723"/>
    </source>
</evidence>
<accession>A0A1G6I274</accession>
<keyword evidence="6" id="KW-0479">Metal-binding</keyword>
<dbReference type="Pfam" id="PF00348">
    <property type="entry name" value="polyprenyl_synt"/>
    <property type="match status" value="1"/>
</dbReference>
<dbReference type="GO" id="GO:0005737">
    <property type="term" value="C:cytoplasm"/>
    <property type="evidence" value="ECO:0007669"/>
    <property type="project" value="UniProtKB-ARBA"/>
</dbReference>
<protein>
    <recommendedName>
        <fullName evidence="4">Farnesyl diphosphate synthase</fullName>
        <ecNumber evidence="3">2.5.1.10</ecNumber>
    </recommendedName>
    <alternativeName>
        <fullName evidence="10">(2E,6E)-farnesyl diphosphate synthase</fullName>
    </alternativeName>
    <alternativeName>
        <fullName evidence="9">Geranyltranstransferase</fullName>
    </alternativeName>
</protein>
<dbReference type="NCBIfam" id="NF045485">
    <property type="entry name" value="FPPsyn"/>
    <property type="match status" value="1"/>
</dbReference>
<evidence type="ECO:0000256" key="2">
    <source>
        <dbReference type="ARBA" id="ARBA00006706"/>
    </source>
</evidence>
<dbReference type="EC" id="2.5.1.10" evidence="3"/>
<proteinExistence type="inferred from homology"/>
<dbReference type="PROSITE" id="PS00723">
    <property type="entry name" value="POLYPRENYL_SYNTHASE_1"/>
    <property type="match status" value="1"/>
</dbReference>
<dbReference type="RefSeq" id="WP_090794773.1">
    <property type="nucleotide sequence ID" value="NZ_FMYI01000003.1"/>
</dbReference>
<evidence type="ECO:0000256" key="12">
    <source>
        <dbReference type="RuleBase" id="RU004466"/>
    </source>
</evidence>
<dbReference type="InterPro" id="IPR053378">
    <property type="entry name" value="Prenyl_diphosphate_synthase"/>
</dbReference>
<sequence length="294" mass="32655">METKLNEYIQKNQTYLNQALEDAIEDKDIPEPLKSSMLYSIKAGGKRIRPILMIATIEAFGGDKNVILPAALALEFVHTYSLIHDDLPAMDDDDLRRGMPTNHIEYDEATAILAGDGLLTQSFELITNAEHLTTDQKLFAVKRLSEAAGSRGMVAGQILDMQAENTQVELDELKQIHHLKTGQLLIYAMEIAAYVAGATEEQLDKITACAEELGLLFQIQDDILDIYGDEDKIGKAVGSDEENDKSTYPKLLGIDGAIKEKEEKKARANKLLNEASIDQTMLAELIQYLSNRDQ</sequence>
<dbReference type="CDD" id="cd00685">
    <property type="entry name" value="Trans_IPPS_HT"/>
    <property type="match status" value="1"/>
</dbReference>
<dbReference type="GO" id="GO:0004337">
    <property type="term" value="F:(2E,6E)-farnesyl diphosphate synthase activity"/>
    <property type="evidence" value="ECO:0007669"/>
    <property type="project" value="UniProtKB-EC"/>
</dbReference>
<dbReference type="InterPro" id="IPR033749">
    <property type="entry name" value="Polyprenyl_synt_CS"/>
</dbReference>
<evidence type="ECO:0000256" key="10">
    <source>
        <dbReference type="ARBA" id="ARBA00032873"/>
    </source>
</evidence>
<evidence type="ECO:0000256" key="1">
    <source>
        <dbReference type="ARBA" id="ARBA00001946"/>
    </source>
</evidence>
<dbReference type="GO" id="GO:0046872">
    <property type="term" value="F:metal ion binding"/>
    <property type="evidence" value="ECO:0007669"/>
    <property type="project" value="UniProtKB-KW"/>
</dbReference>
<dbReference type="SFLD" id="SFLDS00005">
    <property type="entry name" value="Isoprenoid_Synthase_Type_I"/>
    <property type="match status" value="1"/>
</dbReference>
<reference evidence="14" key="1">
    <citation type="submission" date="2016-09" db="EMBL/GenBank/DDBJ databases">
        <authorList>
            <person name="Varghese N."/>
            <person name="Submissions S."/>
        </authorList>
    </citation>
    <scope>NUCLEOTIDE SEQUENCE [LARGE SCALE GENOMIC DNA]</scope>
    <source>
        <strain evidence="14">S5</strain>
    </source>
</reference>
<comment type="cofactor">
    <cofactor evidence="1">
        <name>Mg(2+)</name>
        <dbReference type="ChEBI" id="CHEBI:18420"/>
    </cofactor>
</comment>
<dbReference type="OrthoDB" id="9805316at2"/>
<dbReference type="FunFam" id="1.10.600.10:FF:000001">
    <property type="entry name" value="Geranylgeranyl diphosphate synthase"/>
    <property type="match status" value="1"/>
</dbReference>
<dbReference type="SFLD" id="SFLDG01017">
    <property type="entry name" value="Polyprenyl_Transferase_Like"/>
    <property type="match status" value="1"/>
</dbReference>
<dbReference type="InterPro" id="IPR000092">
    <property type="entry name" value="Polyprenyl_synt"/>
</dbReference>
<evidence type="ECO:0000313" key="14">
    <source>
        <dbReference type="Proteomes" id="UP000242949"/>
    </source>
</evidence>
<dbReference type="SUPFAM" id="SSF48576">
    <property type="entry name" value="Terpenoid synthases"/>
    <property type="match status" value="1"/>
</dbReference>
<evidence type="ECO:0000256" key="4">
    <source>
        <dbReference type="ARBA" id="ARBA00015100"/>
    </source>
</evidence>
<evidence type="ECO:0000256" key="11">
    <source>
        <dbReference type="ARBA" id="ARBA00049399"/>
    </source>
</evidence>
<comment type="catalytic activity">
    <reaction evidence="11">
        <text>isopentenyl diphosphate + (2E)-geranyl diphosphate = (2E,6E)-farnesyl diphosphate + diphosphate</text>
        <dbReference type="Rhea" id="RHEA:19361"/>
        <dbReference type="ChEBI" id="CHEBI:33019"/>
        <dbReference type="ChEBI" id="CHEBI:58057"/>
        <dbReference type="ChEBI" id="CHEBI:128769"/>
        <dbReference type="ChEBI" id="CHEBI:175763"/>
        <dbReference type="EC" id="2.5.1.10"/>
    </reaction>
</comment>
<evidence type="ECO:0000256" key="7">
    <source>
        <dbReference type="ARBA" id="ARBA00022842"/>
    </source>
</evidence>
<dbReference type="GO" id="GO:0016114">
    <property type="term" value="P:terpenoid biosynthetic process"/>
    <property type="evidence" value="ECO:0007669"/>
    <property type="project" value="UniProtKB-ARBA"/>
</dbReference>
<dbReference type="AlphaFoldDB" id="A0A1G6I274"/>
<dbReference type="PROSITE" id="PS00444">
    <property type="entry name" value="POLYPRENYL_SYNTHASE_2"/>
    <property type="match status" value="1"/>
</dbReference>
<keyword evidence="14" id="KW-1185">Reference proteome</keyword>
<name>A0A1G6I274_9BACI</name>
<comment type="similarity">
    <text evidence="2 12">Belongs to the FPP/GGPP synthase family.</text>
</comment>
<evidence type="ECO:0000256" key="3">
    <source>
        <dbReference type="ARBA" id="ARBA00012439"/>
    </source>
</evidence>
<evidence type="ECO:0000256" key="8">
    <source>
        <dbReference type="ARBA" id="ARBA00023229"/>
    </source>
</evidence>
<dbReference type="Gene3D" id="1.10.600.10">
    <property type="entry name" value="Farnesyl Diphosphate Synthase"/>
    <property type="match status" value="1"/>
</dbReference>